<dbReference type="GO" id="GO:0016485">
    <property type="term" value="P:protein processing"/>
    <property type="evidence" value="ECO:0007669"/>
    <property type="project" value="TreeGrafter"/>
</dbReference>
<dbReference type="GO" id="GO:0005886">
    <property type="term" value="C:plasma membrane"/>
    <property type="evidence" value="ECO:0007669"/>
    <property type="project" value="TreeGrafter"/>
</dbReference>
<proteinExistence type="inferred from homology"/>
<gene>
    <name evidence="3" type="primary">ECE_1</name>
    <name evidence="3" type="ORF">AVEN_241399_1</name>
</gene>
<dbReference type="PANTHER" id="PTHR11733">
    <property type="entry name" value="ZINC METALLOPROTEASE FAMILY M13 NEPRILYSIN-RELATED"/>
    <property type="match status" value="1"/>
</dbReference>
<dbReference type="InterPro" id="IPR024079">
    <property type="entry name" value="MetalloPept_cat_dom_sf"/>
</dbReference>
<dbReference type="Proteomes" id="UP000499080">
    <property type="component" value="Unassembled WGS sequence"/>
</dbReference>
<dbReference type="Pfam" id="PF01431">
    <property type="entry name" value="Peptidase_M13"/>
    <property type="match status" value="1"/>
</dbReference>
<evidence type="ECO:0000313" key="4">
    <source>
        <dbReference type="Proteomes" id="UP000499080"/>
    </source>
</evidence>
<dbReference type="EMBL" id="BGPR01001662">
    <property type="protein sequence ID" value="GBM59011.1"/>
    <property type="molecule type" value="Genomic_DNA"/>
</dbReference>
<dbReference type="AlphaFoldDB" id="A0A4Y2H1I4"/>
<dbReference type="GO" id="GO:0004222">
    <property type="term" value="F:metalloendopeptidase activity"/>
    <property type="evidence" value="ECO:0007669"/>
    <property type="project" value="InterPro"/>
</dbReference>
<accession>A0A4Y2H1I4</accession>
<name>A0A4Y2H1I4_ARAVE</name>
<dbReference type="InterPro" id="IPR000718">
    <property type="entry name" value="Peptidase_M13"/>
</dbReference>
<dbReference type="PROSITE" id="PS51885">
    <property type="entry name" value="NEPRILYSIN"/>
    <property type="match status" value="1"/>
</dbReference>
<evidence type="ECO:0000313" key="3">
    <source>
        <dbReference type="EMBL" id="GBM59011.1"/>
    </source>
</evidence>
<evidence type="ECO:0000256" key="1">
    <source>
        <dbReference type="ARBA" id="ARBA00007357"/>
    </source>
</evidence>
<sequence length="134" mass="15168">MVRTPDKRRSPGAQAGLIIEPLDSAAVDHVFSCAHCSILIITRLLLRNNESRFSLPALDFSTEQILYIALAQMWCSVSSKQKEQLHYDQDIHAPSNIRITGMLRNLREFSEAFSCPPGSFMNPVQRCSFRQRSS</sequence>
<dbReference type="InterPro" id="IPR018497">
    <property type="entry name" value="Peptidase_M13_C"/>
</dbReference>
<organism evidence="3 4">
    <name type="scientific">Araneus ventricosus</name>
    <name type="common">Orbweaver spider</name>
    <name type="synonym">Epeira ventricosa</name>
    <dbReference type="NCBI Taxonomy" id="182803"/>
    <lineage>
        <taxon>Eukaryota</taxon>
        <taxon>Metazoa</taxon>
        <taxon>Ecdysozoa</taxon>
        <taxon>Arthropoda</taxon>
        <taxon>Chelicerata</taxon>
        <taxon>Arachnida</taxon>
        <taxon>Araneae</taxon>
        <taxon>Araneomorphae</taxon>
        <taxon>Entelegynae</taxon>
        <taxon>Araneoidea</taxon>
        <taxon>Araneidae</taxon>
        <taxon>Araneus</taxon>
    </lineage>
</organism>
<feature type="domain" description="Peptidase M13 C-terminal" evidence="2">
    <location>
        <begin position="54"/>
        <end position="128"/>
    </location>
</feature>
<comment type="caution">
    <text evidence="3">The sequence shown here is derived from an EMBL/GenBank/DDBJ whole genome shotgun (WGS) entry which is preliminary data.</text>
</comment>
<dbReference type="OrthoDB" id="6475849at2759"/>
<dbReference type="PANTHER" id="PTHR11733:SF167">
    <property type="entry name" value="FI17812P1-RELATED"/>
    <property type="match status" value="1"/>
</dbReference>
<protein>
    <submittedName>
        <fullName evidence="3">Endothelin-converting enzyme</fullName>
    </submittedName>
</protein>
<dbReference type="Gene3D" id="3.40.390.10">
    <property type="entry name" value="Collagenase (Catalytic Domain)"/>
    <property type="match status" value="1"/>
</dbReference>
<evidence type="ECO:0000259" key="2">
    <source>
        <dbReference type="Pfam" id="PF01431"/>
    </source>
</evidence>
<comment type="similarity">
    <text evidence="1">Belongs to the peptidase M13 family.</text>
</comment>
<reference evidence="3 4" key="1">
    <citation type="journal article" date="2019" name="Sci. Rep.">
        <title>Orb-weaving spider Araneus ventricosus genome elucidates the spidroin gene catalogue.</title>
        <authorList>
            <person name="Kono N."/>
            <person name="Nakamura H."/>
            <person name="Ohtoshi R."/>
            <person name="Moran D.A.P."/>
            <person name="Shinohara A."/>
            <person name="Yoshida Y."/>
            <person name="Fujiwara M."/>
            <person name="Mori M."/>
            <person name="Tomita M."/>
            <person name="Arakawa K."/>
        </authorList>
    </citation>
    <scope>NUCLEOTIDE SEQUENCE [LARGE SCALE GENOMIC DNA]</scope>
</reference>
<dbReference type="SUPFAM" id="SSF55486">
    <property type="entry name" value="Metalloproteases ('zincins'), catalytic domain"/>
    <property type="match status" value="1"/>
</dbReference>
<keyword evidence="4" id="KW-1185">Reference proteome</keyword>